<comment type="caution">
    <text evidence="8">The sequence shown here is derived from an EMBL/GenBank/DDBJ whole genome shotgun (WGS) entry which is preliminary data.</text>
</comment>
<evidence type="ECO:0000256" key="2">
    <source>
        <dbReference type="ARBA" id="ARBA00022741"/>
    </source>
</evidence>
<dbReference type="InterPro" id="IPR003439">
    <property type="entry name" value="ABC_transporter-like_ATP-bd"/>
</dbReference>
<name>A0ABT9ENK0_9SPHN</name>
<dbReference type="EMBL" id="JAUUDS010000010">
    <property type="protein sequence ID" value="MDP1028527.1"/>
    <property type="molecule type" value="Genomic_DNA"/>
</dbReference>
<dbReference type="RefSeq" id="WP_305174255.1">
    <property type="nucleotide sequence ID" value="NZ_JAUUDS010000010.1"/>
</dbReference>
<evidence type="ECO:0000313" key="8">
    <source>
        <dbReference type="EMBL" id="MDP1028527.1"/>
    </source>
</evidence>
<organism evidence="8 9">
    <name type="scientific">Sphingomonas aurea</name>
    <dbReference type="NCBI Taxonomy" id="3063994"/>
    <lineage>
        <taxon>Bacteria</taxon>
        <taxon>Pseudomonadati</taxon>
        <taxon>Pseudomonadota</taxon>
        <taxon>Alphaproteobacteria</taxon>
        <taxon>Sphingomonadales</taxon>
        <taxon>Sphingomonadaceae</taxon>
        <taxon>Sphingomonas</taxon>
    </lineage>
</organism>
<proteinExistence type="predicted"/>
<dbReference type="Pfam" id="PF00005">
    <property type="entry name" value="ABC_tran"/>
    <property type="match status" value="1"/>
</dbReference>
<dbReference type="PANTHER" id="PTHR43499:SF1">
    <property type="entry name" value="ABC TRANSPORTER I FAMILY MEMBER 1"/>
    <property type="match status" value="1"/>
</dbReference>
<dbReference type="SMART" id="SM00382">
    <property type="entry name" value="AAA"/>
    <property type="match status" value="1"/>
</dbReference>
<gene>
    <name evidence="8" type="primary">ccmA</name>
    <name evidence="8" type="ORF">Q5H91_14990</name>
</gene>
<dbReference type="Proteomes" id="UP001230685">
    <property type="component" value="Unassembled WGS sequence"/>
</dbReference>
<sequence length="195" mass="19992">MNLLTLDTVTCLRGGRRLFEALDLVLEAGGAAVVTGPNGAGKSSLLRLVAGLLRAEAGTVRAAPAALLDERSALDPDRRLADALGFWARVDGTHDRIAAALAMLDLTALADVPVRLLSTGQRRRAGLARIAASPAPLWLLDEPANGLDTAAVVRLAAMIAAHRAGGGAALIATHLPLDLPGARTIALEPALEATA</sequence>
<dbReference type="NCBIfam" id="TIGR01189">
    <property type="entry name" value="ccmA"/>
    <property type="match status" value="1"/>
</dbReference>
<evidence type="ECO:0000256" key="4">
    <source>
        <dbReference type="ARBA" id="ARBA00022840"/>
    </source>
</evidence>
<evidence type="ECO:0000256" key="5">
    <source>
        <dbReference type="ARBA" id="ARBA00022967"/>
    </source>
</evidence>
<dbReference type="GO" id="GO:0005524">
    <property type="term" value="F:ATP binding"/>
    <property type="evidence" value="ECO:0007669"/>
    <property type="project" value="UniProtKB-KW"/>
</dbReference>
<dbReference type="PANTHER" id="PTHR43499">
    <property type="entry name" value="ABC TRANSPORTER I FAMILY MEMBER 1"/>
    <property type="match status" value="1"/>
</dbReference>
<reference evidence="8 9" key="1">
    <citation type="submission" date="2023-07" db="EMBL/GenBank/DDBJ databases">
        <authorList>
            <person name="Kim M.K."/>
        </authorList>
    </citation>
    <scope>NUCLEOTIDE SEQUENCE [LARGE SCALE GENOMIC DNA]</scope>
    <source>
        <strain evidence="8 9">KR1UV-12</strain>
    </source>
</reference>
<keyword evidence="3" id="KW-0201">Cytochrome c-type biogenesis</keyword>
<evidence type="ECO:0000259" key="7">
    <source>
        <dbReference type="PROSITE" id="PS50893"/>
    </source>
</evidence>
<keyword evidence="5" id="KW-1278">Translocase</keyword>
<keyword evidence="9" id="KW-1185">Reference proteome</keyword>
<dbReference type="Gene3D" id="3.40.50.300">
    <property type="entry name" value="P-loop containing nucleotide triphosphate hydrolases"/>
    <property type="match status" value="1"/>
</dbReference>
<dbReference type="InterPro" id="IPR005895">
    <property type="entry name" value="ABC_transptr_haem_export_CcmA"/>
</dbReference>
<keyword evidence="4 8" id="KW-0067">ATP-binding</keyword>
<keyword evidence="1" id="KW-0813">Transport</keyword>
<dbReference type="PROSITE" id="PS50893">
    <property type="entry name" value="ABC_TRANSPORTER_2"/>
    <property type="match status" value="1"/>
</dbReference>
<dbReference type="InterPro" id="IPR027417">
    <property type="entry name" value="P-loop_NTPase"/>
</dbReference>
<keyword evidence="6" id="KW-0472">Membrane</keyword>
<dbReference type="InterPro" id="IPR003593">
    <property type="entry name" value="AAA+_ATPase"/>
</dbReference>
<dbReference type="SUPFAM" id="SSF52540">
    <property type="entry name" value="P-loop containing nucleoside triphosphate hydrolases"/>
    <property type="match status" value="1"/>
</dbReference>
<keyword evidence="2" id="KW-0547">Nucleotide-binding</keyword>
<accession>A0ABT9ENK0</accession>
<feature type="domain" description="ABC transporter" evidence="7">
    <location>
        <begin position="4"/>
        <end position="189"/>
    </location>
</feature>
<evidence type="ECO:0000256" key="1">
    <source>
        <dbReference type="ARBA" id="ARBA00022448"/>
    </source>
</evidence>
<evidence type="ECO:0000256" key="3">
    <source>
        <dbReference type="ARBA" id="ARBA00022748"/>
    </source>
</evidence>
<protein>
    <submittedName>
        <fullName evidence="8">Heme ABC exporter ATP-binding protein CcmA</fullName>
    </submittedName>
</protein>
<evidence type="ECO:0000256" key="6">
    <source>
        <dbReference type="ARBA" id="ARBA00023136"/>
    </source>
</evidence>
<evidence type="ECO:0000313" key="9">
    <source>
        <dbReference type="Proteomes" id="UP001230685"/>
    </source>
</evidence>